<evidence type="ECO:0000313" key="1">
    <source>
        <dbReference type="EMBL" id="GEU35000.1"/>
    </source>
</evidence>
<proteinExistence type="predicted"/>
<comment type="caution">
    <text evidence="1">The sequence shown here is derived from an EMBL/GenBank/DDBJ whole genome shotgun (WGS) entry which is preliminary data.</text>
</comment>
<dbReference type="GO" id="GO:0003964">
    <property type="term" value="F:RNA-directed DNA polymerase activity"/>
    <property type="evidence" value="ECO:0007669"/>
    <property type="project" value="UniProtKB-KW"/>
</dbReference>
<dbReference type="AlphaFoldDB" id="A0A6L2JE36"/>
<name>A0A6L2JE36_TANCI</name>
<dbReference type="SUPFAM" id="SSF56672">
    <property type="entry name" value="DNA/RNA polymerases"/>
    <property type="match status" value="1"/>
</dbReference>
<dbReference type="PANTHER" id="PTHR24559">
    <property type="entry name" value="TRANSPOSON TY3-I GAG-POL POLYPROTEIN"/>
    <property type="match status" value="1"/>
</dbReference>
<dbReference type="Gene3D" id="3.10.10.10">
    <property type="entry name" value="HIV Type 1 Reverse Transcriptase, subunit A, domain 1"/>
    <property type="match status" value="1"/>
</dbReference>
<organism evidence="1">
    <name type="scientific">Tanacetum cinerariifolium</name>
    <name type="common">Dalmatian daisy</name>
    <name type="synonym">Chrysanthemum cinerariifolium</name>
    <dbReference type="NCBI Taxonomy" id="118510"/>
    <lineage>
        <taxon>Eukaryota</taxon>
        <taxon>Viridiplantae</taxon>
        <taxon>Streptophyta</taxon>
        <taxon>Embryophyta</taxon>
        <taxon>Tracheophyta</taxon>
        <taxon>Spermatophyta</taxon>
        <taxon>Magnoliopsida</taxon>
        <taxon>eudicotyledons</taxon>
        <taxon>Gunneridae</taxon>
        <taxon>Pentapetalae</taxon>
        <taxon>asterids</taxon>
        <taxon>campanulids</taxon>
        <taxon>Asterales</taxon>
        <taxon>Asteraceae</taxon>
        <taxon>Asteroideae</taxon>
        <taxon>Anthemideae</taxon>
        <taxon>Anthemidinae</taxon>
        <taxon>Tanacetum</taxon>
    </lineage>
</organism>
<dbReference type="PANTHER" id="PTHR24559:SF444">
    <property type="entry name" value="REVERSE TRANSCRIPTASE DOMAIN-CONTAINING PROTEIN"/>
    <property type="match status" value="1"/>
</dbReference>
<sequence length="301" mass="34519">MVNTVNARNPTAALGACYEYRGTDHLKAACPRLNHSQRLGEPSKPSIEPSNLGFSYEIEIASEKLVEHDKVIKGYKLEIEGHMFDINLIPFGSRSFDVIISMDWLSNHKAEIICHEKVVRMPLLDGKVLRVIRERPEEKIRHVMSAKAKEQKQKEIVVVRDFLEVNSKNSRIMVSFDEAHCLREHRSGYHQLRVHVDAIPKTVFRTRYRHFEFTVMPFGLTNAPSEEHEVHLGLVLEFLNKEKRPRIRLCVDAKRVAQLYSPFSLPECLKADNTIGVNQTNTLSSGISLGRSLQFWLDHGI</sequence>
<dbReference type="Gene3D" id="2.40.70.10">
    <property type="entry name" value="Acid Proteases"/>
    <property type="match status" value="1"/>
</dbReference>
<dbReference type="Pfam" id="PF08284">
    <property type="entry name" value="RVP_2"/>
    <property type="match status" value="1"/>
</dbReference>
<keyword evidence="1" id="KW-0695">RNA-directed DNA polymerase</keyword>
<protein>
    <submittedName>
        <fullName evidence="1">Reverse transcriptase domain-containing protein</fullName>
    </submittedName>
</protein>
<keyword evidence="1" id="KW-0808">Transferase</keyword>
<dbReference type="InterPro" id="IPR043502">
    <property type="entry name" value="DNA/RNA_pol_sf"/>
</dbReference>
<accession>A0A6L2JE36</accession>
<keyword evidence="1" id="KW-0548">Nucleotidyltransferase</keyword>
<dbReference type="EMBL" id="BKCJ010000642">
    <property type="protein sequence ID" value="GEU35000.1"/>
    <property type="molecule type" value="Genomic_DNA"/>
</dbReference>
<dbReference type="InterPro" id="IPR021109">
    <property type="entry name" value="Peptidase_aspartic_dom_sf"/>
</dbReference>
<gene>
    <name evidence="1" type="ORF">Tci_006978</name>
</gene>
<reference evidence="1" key="1">
    <citation type="journal article" date="2019" name="Sci. Rep.">
        <title>Draft genome of Tanacetum cinerariifolium, the natural source of mosquito coil.</title>
        <authorList>
            <person name="Yamashiro T."/>
            <person name="Shiraishi A."/>
            <person name="Satake H."/>
            <person name="Nakayama K."/>
        </authorList>
    </citation>
    <scope>NUCLEOTIDE SEQUENCE</scope>
</reference>
<dbReference type="InterPro" id="IPR053134">
    <property type="entry name" value="RNA-dir_DNA_polymerase"/>
</dbReference>